<gene>
    <name evidence="1" type="ORF">MAGMO_2180</name>
</gene>
<dbReference type="EMBL" id="LO017727">
    <property type="protein sequence ID" value="CRH06346.1"/>
    <property type="molecule type" value="Genomic_DNA"/>
</dbReference>
<organism evidence="1">
    <name type="scientific">Magnetococcus massalia (strain MO-1)</name>
    <dbReference type="NCBI Taxonomy" id="451514"/>
    <lineage>
        <taxon>Bacteria</taxon>
        <taxon>Pseudomonadati</taxon>
        <taxon>Pseudomonadota</taxon>
        <taxon>Magnetococcia</taxon>
        <taxon>Magnetococcales</taxon>
        <taxon>Magnetococcaceae</taxon>
        <taxon>Magnetococcus</taxon>
    </lineage>
</organism>
<accession>A0A1S7LKQ9</accession>
<proteinExistence type="predicted"/>
<reference evidence="1" key="1">
    <citation type="submission" date="2015-04" db="EMBL/GenBank/DDBJ databases">
        <authorList>
            <person name="Syromyatnikov M.Y."/>
            <person name="Popov V.N."/>
        </authorList>
    </citation>
    <scope>NUCLEOTIDE SEQUENCE</scope>
    <source>
        <strain evidence="1">MO-1</strain>
    </source>
</reference>
<evidence type="ECO:0000313" key="1">
    <source>
        <dbReference type="EMBL" id="CRH06346.1"/>
    </source>
</evidence>
<name>A0A1S7LKQ9_MAGMO</name>
<dbReference type="AlphaFoldDB" id="A0A1S7LKQ9"/>
<protein>
    <submittedName>
        <fullName evidence="1">Uncharacterized protein</fullName>
    </submittedName>
</protein>
<sequence>MFYDVFRGVKIVLGMGGAKMVLRECVPLEWQRIRLAAIRQTTPTHHHGRCDICSDILQAGSQ</sequence>